<proteinExistence type="inferred from homology"/>
<dbReference type="InterPro" id="IPR020904">
    <property type="entry name" value="Sc_DH/Rdtase_CS"/>
</dbReference>
<evidence type="ECO:0000313" key="5">
    <source>
        <dbReference type="Proteomes" id="UP000052982"/>
    </source>
</evidence>
<protein>
    <submittedName>
        <fullName evidence="4">Short-chain dehydrogenase</fullName>
    </submittedName>
</protein>
<dbReference type="Proteomes" id="UP000052982">
    <property type="component" value="Unassembled WGS sequence"/>
</dbReference>
<comment type="caution">
    <text evidence="4">The sequence shown here is derived from an EMBL/GenBank/DDBJ whole genome shotgun (WGS) entry which is preliminary data.</text>
</comment>
<comment type="similarity">
    <text evidence="1">Belongs to the short-chain dehydrogenases/reductases (SDR) family.</text>
</comment>
<dbReference type="PRINTS" id="PR00081">
    <property type="entry name" value="GDHRDH"/>
</dbReference>
<dbReference type="CDD" id="cd05233">
    <property type="entry name" value="SDR_c"/>
    <property type="match status" value="1"/>
</dbReference>
<gene>
    <name evidence="4" type="ORF">AQJ64_43795</name>
</gene>
<name>A0A101SIZ1_9ACTN</name>
<dbReference type="InterPro" id="IPR057326">
    <property type="entry name" value="KR_dom"/>
</dbReference>
<dbReference type="STRING" id="1943.AQJ64_43795"/>
<feature type="domain" description="Ketoreductase" evidence="3">
    <location>
        <begin position="24"/>
        <end position="200"/>
    </location>
</feature>
<dbReference type="SMART" id="SM00822">
    <property type="entry name" value="PKS_KR"/>
    <property type="match status" value="1"/>
</dbReference>
<evidence type="ECO:0000256" key="1">
    <source>
        <dbReference type="ARBA" id="ARBA00006484"/>
    </source>
</evidence>
<dbReference type="EMBL" id="LMWW01000092">
    <property type="protein sequence ID" value="KUN75099.1"/>
    <property type="molecule type" value="Genomic_DNA"/>
</dbReference>
<dbReference type="SUPFAM" id="SSF51735">
    <property type="entry name" value="NAD(P)-binding Rossmann-fold domains"/>
    <property type="match status" value="1"/>
</dbReference>
<sequence>MNDTTDAGAHDRTVEDRRQRFLGKTCLVTGGSRGLGLAAAQAFAREGARVVVIARDPDQLKIASGLIGEGTIAVAADLSSPAGITAAVTEVAAQVDHVDAAFLNAGQAGIKRLDDMDEATWDMVFNTNVKGSFFLMQGLRPLLAPGGAVVFCGSAAGRRASAGTAAYGTSKAALEHLTRILAAEVIGEGIRVNIVIPGGMNTDIAARTTGLPPGGAEAFRERVRASTPMLREGEPDELADAVLFLASSEASYITGAALPVDGGATGFTRPPA</sequence>
<dbReference type="InterPro" id="IPR036291">
    <property type="entry name" value="NAD(P)-bd_dom_sf"/>
</dbReference>
<dbReference type="RefSeq" id="WP_055638104.1">
    <property type="nucleotide sequence ID" value="NZ_KQ948796.1"/>
</dbReference>
<dbReference type="PANTHER" id="PTHR43669:SF3">
    <property type="entry name" value="ALCOHOL DEHYDROGENASE, PUTATIVE (AFU_ORTHOLOGUE AFUA_3G03445)-RELATED"/>
    <property type="match status" value="1"/>
</dbReference>
<dbReference type="FunFam" id="3.40.50.720:FF:000084">
    <property type="entry name" value="Short-chain dehydrogenase reductase"/>
    <property type="match status" value="1"/>
</dbReference>
<dbReference type="InterPro" id="IPR002347">
    <property type="entry name" value="SDR_fam"/>
</dbReference>
<evidence type="ECO:0000256" key="2">
    <source>
        <dbReference type="ARBA" id="ARBA00023002"/>
    </source>
</evidence>
<reference evidence="4 5" key="1">
    <citation type="submission" date="2015-10" db="EMBL/GenBank/DDBJ databases">
        <title>Draft genome sequence of Streptomyces griseoruber DSM 40281, type strain for the species Streptomyces griseoruber.</title>
        <authorList>
            <person name="Ruckert C."/>
            <person name="Winkler A."/>
            <person name="Kalinowski J."/>
            <person name="Kampfer P."/>
            <person name="Glaeser S."/>
        </authorList>
    </citation>
    <scope>NUCLEOTIDE SEQUENCE [LARGE SCALE GENOMIC DNA]</scope>
    <source>
        <strain evidence="4 5">DSM 40281</strain>
    </source>
</reference>
<organism evidence="4 5">
    <name type="scientific">Streptomyces griseoruber</name>
    <dbReference type="NCBI Taxonomy" id="1943"/>
    <lineage>
        <taxon>Bacteria</taxon>
        <taxon>Bacillati</taxon>
        <taxon>Actinomycetota</taxon>
        <taxon>Actinomycetes</taxon>
        <taxon>Kitasatosporales</taxon>
        <taxon>Streptomycetaceae</taxon>
        <taxon>Streptomyces</taxon>
    </lineage>
</organism>
<dbReference type="Gene3D" id="3.40.50.720">
    <property type="entry name" value="NAD(P)-binding Rossmann-like Domain"/>
    <property type="match status" value="1"/>
</dbReference>
<dbReference type="PROSITE" id="PS00061">
    <property type="entry name" value="ADH_SHORT"/>
    <property type="match status" value="1"/>
</dbReference>
<evidence type="ECO:0000259" key="3">
    <source>
        <dbReference type="SMART" id="SM00822"/>
    </source>
</evidence>
<accession>A0A101SIZ1</accession>
<evidence type="ECO:0000313" key="4">
    <source>
        <dbReference type="EMBL" id="KUN75099.1"/>
    </source>
</evidence>
<keyword evidence="5" id="KW-1185">Reference proteome</keyword>
<dbReference type="GO" id="GO:0016491">
    <property type="term" value="F:oxidoreductase activity"/>
    <property type="evidence" value="ECO:0007669"/>
    <property type="project" value="UniProtKB-KW"/>
</dbReference>
<dbReference type="Pfam" id="PF13561">
    <property type="entry name" value="adh_short_C2"/>
    <property type="match status" value="1"/>
</dbReference>
<keyword evidence="2" id="KW-0560">Oxidoreductase</keyword>
<dbReference type="OrthoDB" id="9803333at2"/>
<dbReference type="AlphaFoldDB" id="A0A101SIZ1"/>
<dbReference type="PANTHER" id="PTHR43669">
    <property type="entry name" value="5-KETO-D-GLUCONATE 5-REDUCTASE"/>
    <property type="match status" value="1"/>
</dbReference>